<evidence type="ECO:0000313" key="3">
    <source>
        <dbReference type="Proteomes" id="UP000438429"/>
    </source>
</evidence>
<accession>A0A6A4TRV8</accession>
<proteinExistence type="predicted"/>
<name>A0A6A4TRV8_SCOMX</name>
<sequence>MILWVRRKLERAERRGDEIWKKKNRGYYTSDESENGDSDEDVMNKGASCSRGFYPAMYSTRIEEVERSMDRCCLDLDKSTKPEEIRELEVQLEKLKRQKEKLREKESRKSDRKYTLRPRRGETLEKMLPVIIRGQNLEYKPWQSTDMSDILEKLPTLQDGAHPWISKLEEITVETQSAIGDIKRLLANLLGVPAMDKILQKAGLNRYVGTAVNDPELFAASRGRMWRALRETVPTNVHPDNILIESLGQDENPRAYVSRVHQVWRNVTGNDPDLSQMEQSILRAKLQKGLPLPVRSKLAEVVGLGRMAKGVYTDHIAHQVELYRKKEHDQKVQDQEILRKLNQIQLVENKRKEGSYA</sequence>
<evidence type="ECO:0000256" key="1">
    <source>
        <dbReference type="SAM" id="Coils"/>
    </source>
</evidence>
<dbReference type="AlphaFoldDB" id="A0A6A4TRV8"/>
<keyword evidence="1" id="KW-0175">Coiled coil</keyword>
<organism evidence="2 3">
    <name type="scientific">Scophthalmus maximus</name>
    <name type="common">Turbot</name>
    <name type="synonym">Psetta maxima</name>
    <dbReference type="NCBI Taxonomy" id="52904"/>
    <lineage>
        <taxon>Eukaryota</taxon>
        <taxon>Metazoa</taxon>
        <taxon>Chordata</taxon>
        <taxon>Craniata</taxon>
        <taxon>Vertebrata</taxon>
        <taxon>Euteleostomi</taxon>
        <taxon>Actinopterygii</taxon>
        <taxon>Neopterygii</taxon>
        <taxon>Teleostei</taxon>
        <taxon>Neoteleostei</taxon>
        <taxon>Acanthomorphata</taxon>
        <taxon>Carangaria</taxon>
        <taxon>Pleuronectiformes</taxon>
        <taxon>Pleuronectoidei</taxon>
        <taxon>Scophthalmidae</taxon>
        <taxon>Scophthalmus</taxon>
    </lineage>
</organism>
<protein>
    <submittedName>
        <fullName evidence="2">Uncharacterized protein</fullName>
    </submittedName>
</protein>
<reference evidence="2 3" key="1">
    <citation type="submission" date="2019-06" db="EMBL/GenBank/DDBJ databases">
        <title>Draft genomes of female and male turbot (Scophthalmus maximus).</title>
        <authorList>
            <person name="Xu H."/>
            <person name="Xu X.-W."/>
            <person name="Shao C."/>
            <person name="Chen S."/>
        </authorList>
    </citation>
    <scope>NUCLEOTIDE SEQUENCE [LARGE SCALE GENOMIC DNA]</scope>
    <source>
        <strain evidence="2">Ysfricsl-2016a</strain>
        <tissue evidence="2">Blood</tissue>
    </source>
</reference>
<feature type="coiled-coil region" evidence="1">
    <location>
        <begin position="78"/>
        <end position="112"/>
    </location>
</feature>
<comment type="caution">
    <text evidence="2">The sequence shown here is derived from an EMBL/GenBank/DDBJ whole genome shotgun (WGS) entry which is preliminary data.</text>
</comment>
<gene>
    <name evidence="2" type="ORF">F2P81_003930</name>
</gene>
<dbReference type="EMBL" id="VEVO01000003">
    <property type="protein sequence ID" value="KAF0044772.1"/>
    <property type="molecule type" value="Genomic_DNA"/>
</dbReference>
<dbReference type="Proteomes" id="UP000438429">
    <property type="component" value="Unassembled WGS sequence"/>
</dbReference>
<evidence type="ECO:0000313" key="2">
    <source>
        <dbReference type="EMBL" id="KAF0044772.1"/>
    </source>
</evidence>